<comment type="caution">
    <text evidence="1">The sequence shown here is derived from an EMBL/GenBank/DDBJ whole genome shotgun (WGS) entry which is preliminary data.</text>
</comment>
<protein>
    <submittedName>
        <fullName evidence="1">Uncharacterized protein</fullName>
    </submittedName>
</protein>
<reference evidence="1" key="1">
    <citation type="journal article" date="2022" name="Int. J. Mol. Sci.">
        <title>Draft Genome of Tanacetum Coccineum: Genomic Comparison of Closely Related Tanacetum-Family Plants.</title>
        <authorList>
            <person name="Yamashiro T."/>
            <person name="Shiraishi A."/>
            <person name="Nakayama K."/>
            <person name="Satake H."/>
        </authorList>
    </citation>
    <scope>NUCLEOTIDE SEQUENCE</scope>
</reference>
<evidence type="ECO:0000313" key="1">
    <source>
        <dbReference type="EMBL" id="GJS85226.1"/>
    </source>
</evidence>
<evidence type="ECO:0000313" key="2">
    <source>
        <dbReference type="Proteomes" id="UP001151760"/>
    </source>
</evidence>
<proteinExistence type="predicted"/>
<dbReference type="Proteomes" id="UP001151760">
    <property type="component" value="Unassembled WGS sequence"/>
</dbReference>
<gene>
    <name evidence="1" type="ORF">Tco_0751767</name>
</gene>
<accession>A0ABQ4Z6K7</accession>
<sequence>MENNNSSPHNCVEVIDGAASVQRKTANSFASVLHNQSLTKQVVKIMELRNNDVVDGANVAITMEAVEVSSRFANTLYGYFIGKRLAFPLFDSKDELGKRRQNLRDTWACCFRCKDKFAPGHRCKLATFSLLEISNDNEQLEDREVEANENEYAEGINQQDMLKYLFMPSLARLREQL</sequence>
<dbReference type="EMBL" id="BQNB010011034">
    <property type="protein sequence ID" value="GJS85226.1"/>
    <property type="molecule type" value="Genomic_DNA"/>
</dbReference>
<name>A0ABQ4Z6K7_9ASTR</name>
<reference evidence="1" key="2">
    <citation type="submission" date="2022-01" db="EMBL/GenBank/DDBJ databases">
        <authorList>
            <person name="Yamashiro T."/>
            <person name="Shiraishi A."/>
            <person name="Satake H."/>
            <person name="Nakayama K."/>
        </authorList>
    </citation>
    <scope>NUCLEOTIDE SEQUENCE</scope>
</reference>
<organism evidence="1 2">
    <name type="scientific">Tanacetum coccineum</name>
    <dbReference type="NCBI Taxonomy" id="301880"/>
    <lineage>
        <taxon>Eukaryota</taxon>
        <taxon>Viridiplantae</taxon>
        <taxon>Streptophyta</taxon>
        <taxon>Embryophyta</taxon>
        <taxon>Tracheophyta</taxon>
        <taxon>Spermatophyta</taxon>
        <taxon>Magnoliopsida</taxon>
        <taxon>eudicotyledons</taxon>
        <taxon>Gunneridae</taxon>
        <taxon>Pentapetalae</taxon>
        <taxon>asterids</taxon>
        <taxon>campanulids</taxon>
        <taxon>Asterales</taxon>
        <taxon>Asteraceae</taxon>
        <taxon>Asteroideae</taxon>
        <taxon>Anthemideae</taxon>
        <taxon>Anthemidinae</taxon>
        <taxon>Tanacetum</taxon>
    </lineage>
</organism>
<keyword evidence="2" id="KW-1185">Reference proteome</keyword>